<dbReference type="Proteomes" id="UP000050523">
    <property type="component" value="Unassembled WGS sequence"/>
</dbReference>
<accession>A0AA40P4W6</accession>
<gene>
    <name evidence="1" type="ORF">ALO43_03604</name>
</gene>
<evidence type="ECO:0000313" key="2">
    <source>
        <dbReference type="Proteomes" id="UP000050523"/>
    </source>
</evidence>
<evidence type="ECO:0000313" key="1">
    <source>
        <dbReference type="EMBL" id="KPZ01588.1"/>
    </source>
</evidence>
<organism evidence="1 2">
    <name type="scientific">Pseudomonas tremae</name>
    <dbReference type="NCBI Taxonomy" id="200454"/>
    <lineage>
        <taxon>Bacteria</taxon>
        <taxon>Pseudomonadati</taxon>
        <taxon>Pseudomonadota</taxon>
        <taxon>Gammaproteobacteria</taxon>
        <taxon>Pseudomonadales</taxon>
        <taxon>Pseudomonadaceae</taxon>
        <taxon>Pseudomonas</taxon>
    </lineage>
</organism>
<sequence>MRWFQCSMVVKKFGYRVVPYGALQQIGYVTVSYSGVACDANFRFVSSSQSPQSGHSTQIAWVLYGQASRAISIG</sequence>
<proteinExistence type="predicted"/>
<name>A0AA40P4W6_9PSED</name>
<comment type="caution">
    <text evidence="1">The sequence shown here is derived from an EMBL/GenBank/DDBJ whole genome shotgun (WGS) entry which is preliminary data.</text>
</comment>
<protein>
    <submittedName>
        <fullName evidence="1">Uncharacterized protein</fullName>
    </submittedName>
</protein>
<dbReference type="EMBL" id="LJRO01000172">
    <property type="protein sequence ID" value="KPZ01588.1"/>
    <property type="molecule type" value="Genomic_DNA"/>
</dbReference>
<dbReference type="AlphaFoldDB" id="A0AA40P4W6"/>
<reference evidence="1 2" key="1">
    <citation type="submission" date="2015-09" db="EMBL/GenBank/DDBJ databases">
        <title>Genome announcement of multiple Pseudomonas syringae strains.</title>
        <authorList>
            <person name="Thakur S."/>
            <person name="Wang P.W."/>
            <person name="Gong Y."/>
            <person name="Weir B.S."/>
            <person name="Guttman D.S."/>
        </authorList>
    </citation>
    <scope>NUCLEOTIDE SEQUENCE [LARGE SCALE GENOMIC DNA]</scope>
    <source>
        <strain evidence="1 2">ICMP9151</strain>
    </source>
</reference>